<organism evidence="1 2">
    <name type="scientific">Planosporangium mesophilum</name>
    <dbReference type="NCBI Taxonomy" id="689768"/>
    <lineage>
        <taxon>Bacteria</taxon>
        <taxon>Bacillati</taxon>
        <taxon>Actinomycetota</taxon>
        <taxon>Actinomycetes</taxon>
        <taxon>Micromonosporales</taxon>
        <taxon>Micromonosporaceae</taxon>
        <taxon>Planosporangium</taxon>
    </lineage>
</organism>
<accession>A0A8J3TQG4</accession>
<keyword evidence="2" id="KW-1185">Reference proteome</keyword>
<sequence>MVRLTMILKGSTSSGRILRDHVEIEPDLLLGVRRAVIGLSRRIGTAFWSGPPLRFPEAMAEREIRVDPRLR</sequence>
<proteinExistence type="predicted"/>
<dbReference type="AlphaFoldDB" id="A0A8J3TQG4"/>
<name>A0A8J3TQG4_9ACTN</name>
<evidence type="ECO:0000313" key="2">
    <source>
        <dbReference type="Proteomes" id="UP000599074"/>
    </source>
</evidence>
<comment type="caution">
    <text evidence="1">The sequence shown here is derived from an EMBL/GenBank/DDBJ whole genome shotgun (WGS) entry which is preliminary data.</text>
</comment>
<dbReference type="EMBL" id="BOON01000052">
    <property type="protein sequence ID" value="GII25485.1"/>
    <property type="molecule type" value="Genomic_DNA"/>
</dbReference>
<dbReference type="Proteomes" id="UP000599074">
    <property type="component" value="Unassembled WGS sequence"/>
</dbReference>
<gene>
    <name evidence="1" type="ORF">Pme01_50820</name>
</gene>
<reference evidence="1" key="1">
    <citation type="submission" date="2021-01" db="EMBL/GenBank/DDBJ databases">
        <title>Whole genome shotgun sequence of Planosporangium mesophilum NBRC 109066.</title>
        <authorList>
            <person name="Komaki H."/>
            <person name="Tamura T."/>
        </authorList>
    </citation>
    <scope>NUCLEOTIDE SEQUENCE</scope>
    <source>
        <strain evidence="1">NBRC 109066</strain>
    </source>
</reference>
<protein>
    <submittedName>
        <fullName evidence="1">Uncharacterized protein</fullName>
    </submittedName>
</protein>
<evidence type="ECO:0000313" key="1">
    <source>
        <dbReference type="EMBL" id="GII25485.1"/>
    </source>
</evidence>